<feature type="transmembrane region" description="Helical" evidence="6">
    <location>
        <begin position="60"/>
        <end position="79"/>
    </location>
</feature>
<dbReference type="RefSeq" id="WP_146784112.1">
    <property type="nucleotide sequence ID" value="NZ_CP042434.1"/>
</dbReference>
<evidence type="ECO:0000256" key="4">
    <source>
        <dbReference type="ARBA" id="ARBA00022989"/>
    </source>
</evidence>
<feature type="domain" description="Cardiolipin synthase N-terminal" evidence="7">
    <location>
        <begin position="40"/>
        <end position="81"/>
    </location>
</feature>
<comment type="subcellular location">
    <subcellularLocation>
        <location evidence="1">Cell membrane</location>
        <topology evidence="1">Multi-pass membrane protein</topology>
    </subcellularLocation>
</comment>
<feature type="transmembrane region" description="Helical" evidence="6">
    <location>
        <begin position="26"/>
        <end position="48"/>
    </location>
</feature>
<sequence>MILMQILGRVSALSNTAATSENPHSILPLVLFFGIIPLAFLIYCLRDIMPRTYNGNLKKVWIILIIVLPMLGPLLYLFVGQDKAIR</sequence>
<keyword evidence="2" id="KW-1003">Cell membrane</keyword>
<proteinExistence type="predicted"/>
<keyword evidence="9" id="KW-1185">Reference proteome</keyword>
<dbReference type="InterPro" id="IPR027379">
    <property type="entry name" value="CLS_N"/>
</dbReference>
<evidence type="ECO:0000256" key="5">
    <source>
        <dbReference type="ARBA" id="ARBA00023136"/>
    </source>
</evidence>
<name>A0A5B8VPP8_9BACT</name>
<evidence type="ECO:0000313" key="9">
    <source>
        <dbReference type="Proteomes" id="UP000321291"/>
    </source>
</evidence>
<gene>
    <name evidence="8" type="ORF">FSB73_15410</name>
</gene>
<evidence type="ECO:0000256" key="2">
    <source>
        <dbReference type="ARBA" id="ARBA00022475"/>
    </source>
</evidence>
<accession>A0A5B8VPP8</accession>
<dbReference type="EMBL" id="CP042434">
    <property type="protein sequence ID" value="QEC72862.1"/>
    <property type="molecule type" value="Genomic_DNA"/>
</dbReference>
<organism evidence="8 9">
    <name type="scientific">Arachidicoccus ginsenosidivorans</name>
    <dbReference type="NCBI Taxonomy" id="496057"/>
    <lineage>
        <taxon>Bacteria</taxon>
        <taxon>Pseudomonadati</taxon>
        <taxon>Bacteroidota</taxon>
        <taxon>Chitinophagia</taxon>
        <taxon>Chitinophagales</taxon>
        <taxon>Chitinophagaceae</taxon>
        <taxon>Arachidicoccus</taxon>
    </lineage>
</organism>
<evidence type="ECO:0000259" key="7">
    <source>
        <dbReference type="Pfam" id="PF13396"/>
    </source>
</evidence>
<dbReference type="Proteomes" id="UP000321291">
    <property type="component" value="Chromosome"/>
</dbReference>
<dbReference type="GO" id="GO:0005886">
    <property type="term" value="C:plasma membrane"/>
    <property type="evidence" value="ECO:0007669"/>
    <property type="project" value="UniProtKB-SubCell"/>
</dbReference>
<keyword evidence="4 6" id="KW-1133">Transmembrane helix</keyword>
<evidence type="ECO:0000256" key="6">
    <source>
        <dbReference type="SAM" id="Phobius"/>
    </source>
</evidence>
<evidence type="ECO:0000256" key="3">
    <source>
        <dbReference type="ARBA" id="ARBA00022692"/>
    </source>
</evidence>
<dbReference type="OrthoDB" id="1123412at2"/>
<evidence type="ECO:0000313" key="8">
    <source>
        <dbReference type="EMBL" id="QEC72862.1"/>
    </source>
</evidence>
<dbReference type="KEGG" id="agi:FSB73_15410"/>
<dbReference type="AlphaFoldDB" id="A0A5B8VPP8"/>
<protein>
    <submittedName>
        <fullName evidence="8">PLDc_N domain-containing protein</fullName>
    </submittedName>
</protein>
<dbReference type="Pfam" id="PF13396">
    <property type="entry name" value="PLDc_N"/>
    <property type="match status" value="1"/>
</dbReference>
<evidence type="ECO:0000256" key="1">
    <source>
        <dbReference type="ARBA" id="ARBA00004651"/>
    </source>
</evidence>
<reference evidence="8 9" key="1">
    <citation type="journal article" date="2017" name="Int. J. Syst. Evol. Microbiol.">
        <title>Arachidicoccus ginsenosidivorans sp. nov., with ginsenoside-converting activity isolated from ginseng cultivating soil.</title>
        <authorList>
            <person name="Siddiqi M.Z."/>
            <person name="Aslam Z."/>
            <person name="Im W.T."/>
        </authorList>
    </citation>
    <scope>NUCLEOTIDE SEQUENCE [LARGE SCALE GENOMIC DNA]</scope>
    <source>
        <strain evidence="8 9">Gsoil 809</strain>
    </source>
</reference>
<keyword evidence="3 6" id="KW-0812">Transmembrane</keyword>
<keyword evidence="5 6" id="KW-0472">Membrane</keyword>